<dbReference type="PANTHER" id="PTHR31668:SF10">
    <property type="entry name" value="ZN(II)2CYS6 TRANSCRIPTION FACTOR (EUROFUNG)"/>
    <property type="match status" value="1"/>
</dbReference>
<feature type="domain" description="Zn(2)-C6 fungal-type" evidence="4">
    <location>
        <begin position="21"/>
        <end position="53"/>
    </location>
</feature>
<proteinExistence type="predicted"/>
<dbReference type="SMART" id="SM00906">
    <property type="entry name" value="Fungal_trans"/>
    <property type="match status" value="1"/>
</dbReference>
<dbReference type="Proteomes" id="UP000799291">
    <property type="component" value="Unassembled WGS sequence"/>
</dbReference>
<keyword evidence="2" id="KW-0539">Nucleus</keyword>
<dbReference type="AlphaFoldDB" id="A0A6G1JAP4"/>
<dbReference type="InterPro" id="IPR036864">
    <property type="entry name" value="Zn2-C6_fun-type_DNA-bd_sf"/>
</dbReference>
<feature type="region of interest" description="Disordered" evidence="3">
    <location>
        <begin position="55"/>
        <end position="98"/>
    </location>
</feature>
<dbReference type="CDD" id="cd00067">
    <property type="entry name" value="GAL4"/>
    <property type="match status" value="1"/>
</dbReference>
<dbReference type="InterPro" id="IPR050797">
    <property type="entry name" value="Carb_Metab_Trans_Reg"/>
</dbReference>
<dbReference type="Pfam" id="PF04082">
    <property type="entry name" value="Fungal_trans"/>
    <property type="match status" value="1"/>
</dbReference>
<organism evidence="5 6">
    <name type="scientific">Lentithecium fluviatile CBS 122367</name>
    <dbReference type="NCBI Taxonomy" id="1168545"/>
    <lineage>
        <taxon>Eukaryota</taxon>
        <taxon>Fungi</taxon>
        <taxon>Dikarya</taxon>
        <taxon>Ascomycota</taxon>
        <taxon>Pezizomycotina</taxon>
        <taxon>Dothideomycetes</taxon>
        <taxon>Pleosporomycetidae</taxon>
        <taxon>Pleosporales</taxon>
        <taxon>Massarineae</taxon>
        <taxon>Lentitheciaceae</taxon>
        <taxon>Lentithecium</taxon>
    </lineage>
</organism>
<dbReference type="Gene3D" id="4.10.240.10">
    <property type="entry name" value="Zn(2)-C6 fungal-type DNA-binding domain"/>
    <property type="match status" value="1"/>
</dbReference>
<evidence type="ECO:0000256" key="2">
    <source>
        <dbReference type="ARBA" id="ARBA00023242"/>
    </source>
</evidence>
<accession>A0A6G1JAP4</accession>
<dbReference type="PROSITE" id="PS50048">
    <property type="entry name" value="ZN2_CY6_FUNGAL_2"/>
    <property type="match status" value="1"/>
</dbReference>
<evidence type="ECO:0000256" key="1">
    <source>
        <dbReference type="ARBA" id="ARBA00022723"/>
    </source>
</evidence>
<dbReference type="GO" id="GO:0000981">
    <property type="term" value="F:DNA-binding transcription factor activity, RNA polymerase II-specific"/>
    <property type="evidence" value="ECO:0007669"/>
    <property type="project" value="InterPro"/>
</dbReference>
<dbReference type="GO" id="GO:0005634">
    <property type="term" value="C:nucleus"/>
    <property type="evidence" value="ECO:0007669"/>
    <property type="project" value="TreeGrafter"/>
</dbReference>
<protein>
    <submittedName>
        <fullName evidence="5">C6 transcription factor-like protein</fullName>
    </submittedName>
</protein>
<dbReference type="Pfam" id="PF00172">
    <property type="entry name" value="Zn_clus"/>
    <property type="match status" value="1"/>
</dbReference>
<keyword evidence="1" id="KW-0479">Metal-binding</keyword>
<dbReference type="GO" id="GO:0006351">
    <property type="term" value="P:DNA-templated transcription"/>
    <property type="evidence" value="ECO:0007669"/>
    <property type="project" value="InterPro"/>
</dbReference>
<sequence>MSGSVSAALQSRPYRSHRVPACTRCRSRKIRCHIDIPGEPCLSCRERRLKCQYIEHSTSTSPGGAESSKKRRLSNGGDNEPDSDRPQSAPVLHKPSTHPSASIILAPHVAEDVKILQRHISQYQATTGGQTSETYQTLSDDARNPIVYLTVPRFRTGLAPRAGAGTEQLDIIAQLMGVFHREVIDLYLGHVHPSFPILDDETCSILRSGSHEKLSRSLMCVLYATGTPHWHRSDVLKMHPRPDTHYIWNKAISAILEDFLSPSLSTISAATIDQIGRPSVSIVGNANLCGRTVSLAQTFGLHRDPSKWNITSYEKAIRIRIWWGVLITDYWTSIAYGTLPHISKRFYDVPMPTPESLVSPKATAAQKYASTCFIHLCGLTELLGDILPLVYEVKPDRVELSGSVERLKMRLNELERQLPEWLPLPKKPGTSNLWFCFLSMRLLLSRVTLRAAILEGDDNLKDARLDELRAASSAVLDFVLSLVEHNFLDFWLPYATHLLVHAVTVSLRCTVETQDLDLRNACITRLERVMAHIQHAREHYDWDIANYCLERCSDPISQIASLTTQNPPATAPTSVVDGSDMTQAGTGPPALDDPGLLLSDLLDPNAFDFPWEALWDTPSAGMTNFTI</sequence>
<dbReference type="GO" id="GO:0001080">
    <property type="term" value="P:nitrogen catabolite activation of transcription from RNA polymerase II promoter"/>
    <property type="evidence" value="ECO:0007669"/>
    <property type="project" value="TreeGrafter"/>
</dbReference>
<feature type="compositionally biased region" description="Polar residues" evidence="3">
    <location>
        <begin position="563"/>
        <end position="573"/>
    </location>
</feature>
<dbReference type="OrthoDB" id="3034343at2759"/>
<dbReference type="EMBL" id="MU005574">
    <property type="protein sequence ID" value="KAF2687602.1"/>
    <property type="molecule type" value="Genomic_DNA"/>
</dbReference>
<dbReference type="SUPFAM" id="SSF57701">
    <property type="entry name" value="Zn2/Cys6 DNA-binding domain"/>
    <property type="match status" value="1"/>
</dbReference>
<dbReference type="GO" id="GO:0008270">
    <property type="term" value="F:zinc ion binding"/>
    <property type="evidence" value="ECO:0007669"/>
    <property type="project" value="InterPro"/>
</dbReference>
<dbReference type="GO" id="GO:0003677">
    <property type="term" value="F:DNA binding"/>
    <property type="evidence" value="ECO:0007669"/>
    <property type="project" value="InterPro"/>
</dbReference>
<dbReference type="PROSITE" id="PS00463">
    <property type="entry name" value="ZN2_CY6_FUNGAL_1"/>
    <property type="match status" value="1"/>
</dbReference>
<gene>
    <name evidence="5" type="ORF">K458DRAFT_475562</name>
</gene>
<dbReference type="SMART" id="SM00066">
    <property type="entry name" value="GAL4"/>
    <property type="match status" value="1"/>
</dbReference>
<keyword evidence="6" id="KW-1185">Reference proteome</keyword>
<dbReference type="PANTHER" id="PTHR31668">
    <property type="entry name" value="GLUCOSE TRANSPORT TRANSCRIPTION REGULATOR RGT1-RELATED-RELATED"/>
    <property type="match status" value="1"/>
</dbReference>
<dbReference type="CDD" id="cd12148">
    <property type="entry name" value="fungal_TF_MHR"/>
    <property type="match status" value="1"/>
</dbReference>
<reference evidence="5" key="1">
    <citation type="journal article" date="2020" name="Stud. Mycol.">
        <title>101 Dothideomycetes genomes: a test case for predicting lifestyles and emergence of pathogens.</title>
        <authorList>
            <person name="Haridas S."/>
            <person name="Albert R."/>
            <person name="Binder M."/>
            <person name="Bloem J."/>
            <person name="Labutti K."/>
            <person name="Salamov A."/>
            <person name="Andreopoulos B."/>
            <person name="Baker S."/>
            <person name="Barry K."/>
            <person name="Bills G."/>
            <person name="Bluhm B."/>
            <person name="Cannon C."/>
            <person name="Castanera R."/>
            <person name="Culley D."/>
            <person name="Daum C."/>
            <person name="Ezra D."/>
            <person name="Gonzalez J."/>
            <person name="Henrissat B."/>
            <person name="Kuo A."/>
            <person name="Liang C."/>
            <person name="Lipzen A."/>
            <person name="Lutzoni F."/>
            <person name="Magnuson J."/>
            <person name="Mondo S."/>
            <person name="Nolan M."/>
            <person name="Ohm R."/>
            <person name="Pangilinan J."/>
            <person name="Park H.-J."/>
            <person name="Ramirez L."/>
            <person name="Alfaro M."/>
            <person name="Sun H."/>
            <person name="Tritt A."/>
            <person name="Yoshinaga Y."/>
            <person name="Zwiers L.-H."/>
            <person name="Turgeon B."/>
            <person name="Goodwin S."/>
            <person name="Spatafora J."/>
            <person name="Crous P."/>
            <person name="Grigoriev I."/>
        </authorList>
    </citation>
    <scope>NUCLEOTIDE SEQUENCE</scope>
    <source>
        <strain evidence="5">CBS 122367</strain>
    </source>
</reference>
<evidence type="ECO:0000313" key="5">
    <source>
        <dbReference type="EMBL" id="KAF2687602.1"/>
    </source>
</evidence>
<dbReference type="InterPro" id="IPR001138">
    <property type="entry name" value="Zn2Cys6_DnaBD"/>
</dbReference>
<evidence type="ECO:0000313" key="6">
    <source>
        <dbReference type="Proteomes" id="UP000799291"/>
    </source>
</evidence>
<dbReference type="InterPro" id="IPR007219">
    <property type="entry name" value="XnlR_reg_dom"/>
</dbReference>
<evidence type="ECO:0000256" key="3">
    <source>
        <dbReference type="SAM" id="MobiDB-lite"/>
    </source>
</evidence>
<feature type="region of interest" description="Disordered" evidence="3">
    <location>
        <begin position="563"/>
        <end position="589"/>
    </location>
</feature>
<evidence type="ECO:0000259" key="4">
    <source>
        <dbReference type="PROSITE" id="PS50048"/>
    </source>
</evidence>
<name>A0A6G1JAP4_9PLEO</name>